<evidence type="ECO:0000256" key="3">
    <source>
        <dbReference type="ARBA" id="ARBA00006219"/>
    </source>
</evidence>
<dbReference type="SUPFAM" id="SSF51011">
    <property type="entry name" value="Glycosyl hydrolase domain"/>
    <property type="match status" value="1"/>
</dbReference>
<dbReference type="NCBIfam" id="TIGR02456">
    <property type="entry name" value="treS_nterm"/>
    <property type="match status" value="1"/>
</dbReference>
<evidence type="ECO:0000256" key="14">
    <source>
        <dbReference type="ARBA" id="ARBA00031378"/>
    </source>
</evidence>
<dbReference type="Gene3D" id="2.60.40.1180">
    <property type="entry name" value="Golgi alpha-mannosidase II"/>
    <property type="match status" value="1"/>
</dbReference>
<evidence type="ECO:0000313" key="18">
    <source>
        <dbReference type="Proteomes" id="UP001253595"/>
    </source>
</evidence>
<dbReference type="PANTHER" id="PTHR10357:SF219">
    <property type="entry name" value="MALTOSE ALPHA-D-GLUCOSYLTRANSFERASE"/>
    <property type="match status" value="1"/>
</dbReference>
<evidence type="ECO:0000256" key="6">
    <source>
        <dbReference type="ARBA" id="ARBA00013882"/>
    </source>
</evidence>
<evidence type="ECO:0000256" key="15">
    <source>
        <dbReference type="ARBA" id="ARBA00049067"/>
    </source>
</evidence>
<dbReference type="GO" id="GO:0004556">
    <property type="term" value="F:alpha-amylase activity"/>
    <property type="evidence" value="ECO:0007669"/>
    <property type="project" value="UniProtKB-EC"/>
</dbReference>
<sequence>MTEKSNNFLKNDFLNDITWYKDAIIYQAHVKSFFDANNDGVGDFVGLMEKLDYIVDLGVNAIWLLPFYPSPMRDDGYDIAEYRSVHSAYGSLGDVRRFITEAHKRGLRIITELVINHTSDQHAWFQKSRRAKKGSKARNFYVWSDTNQKYEGTRIIFSDTESSNWTWDPLAGQYFWHRFYSNQPDLNFDNPDVLKEVLSIMRFWFDIGVDGLRLDAIPYLVEREGTSNENLPETHEVLKKIRAELDANYPDRLLLAEANLWPEDIQQYFGNGDECHMAFHFPLMPRMYMAIAQEDRFPIIDILRQMPEIPANCQWAIFLRNHDELTLEMVTDQERDYLWNHYAADQRARINLGIRRRLAPLVERDRRRIELLNSLLLSMPGTPTLYYGDEIGMGDNIFLGDRHGVRTPMQWSDDRNGGFSRADPASLIAPAIMDPLYGFQSVNVEAQARDTHSLLNWTRRILAIRKQQKAFGRGNLKMLTPANRRILAYLREYSSAEGVSEIILCVANVSRAAQAAELDLSAYAGKIPVELIGGTSFPLISKLNYQLTLPPYGFYWFLLVDEAQMPSWYVAPVEPMPELTTIIIKQSLLELIESEPVRAHIETESLPVYLPKCPWFALSGRPISSVELRYALPLGDPSDLLVLTEVAVQRDATEEIYFLPMGVVADHLAGTPAQQLALARLRQKRRVGLLTDAFTLPDFSRKLMRYMRESAVLPFGTGELHFIARPMLASFDATLDEDINLAPTMSINGSVIIGEKMRLKPLRKVFAGIHPEVEIGAYLGDHKFPNIAPIYGEMKRVNAQGETFTLIILQDFISNQGDAWQWTQNTLQRALRDQLSAGSSSMDMQYPALRELKSFANLLGQRLGEMHVVLAQPSDDPRFGVRPIHAADTAEWVDAIGRRFAKALEILRNQNTRDANWLIARAEKIQQLMAQLGTRALGGIRTRIHGNLNLVQVLVVAGDAYFVNFEDASHQNPLRDVADMLCAFNDAAALAIRNAQTTNVSSDSEEIRRLIVAYTSAASVAFYDAYVGAANELAQHWSQRGGEAAALALFCLDNRAREIIKAEHRPDWLDVPLRDLTEMILKYQY</sequence>
<dbReference type="GO" id="GO:0047471">
    <property type="term" value="F:maltose alpha-D-glucosyltransferase activity"/>
    <property type="evidence" value="ECO:0007669"/>
    <property type="project" value="UniProtKB-EC"/>
</dbReference>
<evidence type="ECO:0000256" key="8">
    <source>
        <dbReference type="ARBA" id="ARBA00022723"/>
    </source>
</evidence>
<keyword evidence="17" id="KW-0326">Glycosidase</keyword>
<dbReference type="InterPro" id="IPR013780">
    <property type="entry name" value="Glyco_hydro_b"/>
</dbReference>
<dbReference type="Gene3D" id="3.90.400.10">
    <property type="entry name" value="Oligo-1,6-glucosidase, Domain 2"/>
    <property type="match status" value="1"/>
</dbReference>
<comment type="similarity">
    <text evidence="2">Belongs to the glycosyl hydrolase 13 family. TreS subfamily.</text>
</comment>
<name>A0ABU1UW87_9GAMM</name>
<keyword evidence="11" id="KW-0067">ATP-binding</keyword>
<reference evidence="17 18" key="1">
    <citation type="submission" date="2023-07" db="EMBL/GenBank/DDBJ databases">
        <title>Sorghum-associated microbial communities from plants grown in Nebraska, USA.</title>
        <authorList>
            <person name="Schachtman D."/>
        </authorList>
    </citation>
    <scope>NUCLEOTIDE SEQUENCE [LARGE SCALE GENOMIC DNA]</scope>
    <source>
        <strain evidence="17 18">BE190</strain>
    </source>
</reference>
<dbReference type="Gene3D" id="3.90.1200.10">
    <property type="match status" value="1"/>
</dbReference>
<comment type="similarity">
    <text evidence="3">Belongs to the aminoglycoside phosphotransferase family.</text>
</comment>
<dbReference type="EC" id="2.7.1.175" evidence="4"/>
<dbReference type="InterPro" id="IPR040999">
    <property type="entry name" value="Mak_N_cap"/>
</dbReference>
<keyword evidence="12 17" id="KW-0413">Isomerase</keyword>
<evidence type="ECO:0000256" key="9">
    <source>
        <dbReference type="ARBA" id="ARBA00022741"/>
    </source>
</evidence>
<comment type="caution">
    <text evidence="17">The sequence shown here is derived from an EMBL/GenBank/DDBJ whole genome shotgun (WGS) entry which is preliminary data.</text>
</comment>
<dbReference type="InterPro" id="IPR017853">
    <property type="entry name" value="GH"/>
</dbReference>
<dbReference type="SUPFAM" id="SSF51445">
    <property type="entry name" value="(Trans)glycosidases"/>
    <property type="match status" value="1"/>
</dbReference>
<keyword evidence="9" id="KW-0547">Nucleotide-binding</keyword>
<evidence type="ECO:0000256" key="11">
    <source>
        <dbReference type="ARBA" id="ARBA00022840"/>
    </source>
</evidence>
<evidence type="ECO:0000259" key="16">
    <source>
        <dbReference type="SMART" id="SM00642"/>
    </source>
</evidence>
<dbReference type="EC" id="5.4.99.16" evidence="5"/>
<dbReference type="Pfam" id="PF00128">
    <property type="entry name" value="Alpha-amylase"/>
    <property type="match status" value="1"/>
</dbReference>
<comment type="catalytic activity">
    <reaction evidence="1">
        <text>D-maltose = alpha,alpha-trehalose</text>
        <dbReference type="Rhea" id="RHEA:15145"/>
        <dbReference type="ChEBI" id="CHEBI:16551"/>
        <dbReference type="ChEBI" id="CHEBI:17306"/>
        <dbReference type="EC" id="5.4.99.16"/>
    </reaction>
</comment>
<evidence type="ECO:0000256" key="1">
    <source>
        <dbReference type="ARBA" id="ARBA00001595"/>
    </source>
</evidence>
<evidence type="ECO:0000256" key="7">
    <source>
        <dbReference type="ARBA" id="ARBA00022679"/>
    </source>
</evidence>
<dbReference type="CDD" id="cd11334">
    <property type="entry name" value="AmyAc_TreS"/>
    <property type="match status" value="1"/>
</dbReference>
<evidence type="ECO:0000256" key="4">
    <source>
        <dbReference type="ARBA" id="ARBA00011962"/>
    </source>
</evidence>
<protein>
    <recommendedName>
        <fullName evidence="6">Maltokinase</fullName>
        <ecNumber evidence="4">2.7.1.175</ecNumber>
        <ecNumber evidence="5">5.4.99.16</ecNumber>
    </recommendedName>
    <alternativeName>
        <fullName evidence="14">Maltose alpha-D-glucosyltransferase</fullName>
    </alternativeName>
    <alternativeName>
        <fullName evidence="13">Maltose-1-phosphate synthase</fullName>
    </alternativeName>
</protein>
<dbReference type="Pfam" id="PF16657">
    <property type="entry name" value="Malt_amylase_C"/>
    <property type="match status" value="1"/>
</dbReference>
<evidence type="ECO:0000256" key="12">
    <source>
        <dbReference type="ARBA" id="ARBA00023235"/>
    </source>
</evidence>
<gene>
    <name evidence="17" type="ORF">J2X05_001466</name>
</gene>
<dbReference type="InterPro" id="IPR006047">
    <property type="entry name" value="GH13_cat_dom"/>
</dbReference>
<dbReference type="EMBL" id="JAVDVX010000002">
    <property type="protein sequence ID" value="MDR7089460.1"/>
    <property type="molecule type" value="Genomic_DNA"/>
</dbReference>
<evidence type="ECO:0000256" key="13">
    <source>
        <dbReference type="ARBA" id="ARBA00031251"/>
    </source>
</evidence>
<dbReference type="PANTHER" id="PTHR10357">
    <property type="entry name" value="ALPHA-AMYLASE FAMILY MEMBER"/>
    <property type="match status" value="1"/>
</dbReference>
<evidence type="ECO:0000256" key="2">
    <source>
        <dbReference type="ARBA" id="ARBA00005496"/>
    </source>
</evidence>
<keyword evidence="17" id="KW-0378">Hydrolase</keyword>
<dbReference type="InterPro" id="IPR045857">
    <property type="entry name" value="O16G_dom_2"/>
</dbReference>
<organism evidence="17 18">
    <name type="scientific">Cellvibrio fibrivorans</name>
    <dbReference type="NCBI Taxonomy" id="126350"/>
    <lineage>
        <taxon>Bacteria</taxon>
        <taxon>Pseudomonadati</taxon>
        <taxon>Pseudomonadota</taxon>
        <taxon>Gammaproteobacteria</taxon>
        <taxon>Cellvibrionales</taxon>
        <taxon>Cellvibrionaceae</taxon>
        <taxon>Cellvibrio</taxon>
    </lineage>
</organism>
<dbReference type="SUPFAM" id="SSF56112">
    <property type="entry name" value="Protein kinase-like (PK-like)"/>
    <property type="match status" value="1"/>
</dbReference>
<evidence type="ECO:0000256" key="10">
    <source>
        <dbReference type="ARBA" id="ARBA00022837"/>
    </source>
</evidence>
<dbReference type="InterPro" id="IPR032091">
    <property type="entry name" value="Malt_amylase-like_C"/>
</dbReference>
<evidence type="ECO:0000313" key="17">
    <source>
        <dbReference type="EMBL" id="MDR7089460.1"/>
    </source>
</evidence>
<feature type="domain" description="Glycosyl hydrolase family 13 catalytic" evidence="16">
    <location>
        <begin position="27"/>
        <end position="421"/>
    </location>
</feature>
<dbReference type="InterPro" id="IPR011009">
    <property type="entry name" value="Kinase-like_dom_sf"/>
</dbReference>
<accession>A0ABU1UW87</accession>
<dbReference type="InterPro" id="IPR012810">
    <property type="entry name" value="TreS/a-amylase_N"/>
</dbReference>
<keyword evidence="8" id="KW-0479">Metal-binding</keyword>
<evidence type="ECO:0000256" key="5">
    <source>
        <dbReference type="ARBA" id="ARBA00012619"/>
    </source>
</evidence>
<dbReference type="Pfam" id="PF18085">
    <property type="entry name" value="Mak_N_cap"/>
    <property type="match status" value="1"/>
</dbReference>
<dbReference type="RefSeq" id="WP_310070615.1">
    <property type="nucleotide sequence ID" value="NZ_JAVDVX010000002.1"/>
</dbReference>
<dbReference type="Gene3D" id="3.20.20.80">
    <property type="entry name" value="Glycosidases"/>
    <property type="match status" value="1"/>
</dbReference>
<keyword evidence="7" id="KW-0808">Transferase</keyword>
<keyword evidence="10" id="KW-0106">Calcium</keyword>
<proteinExistence type="inferred from homology"/>
<comment type="catalytic activity">
    <reaction evidence="15">
        <text>D-maltose + ATP = alpha-maltose 1-phosphate + ADP + H(+)</text>
        <dbReference type="Rhea" id="RHEA:31915"/>
        <dbReference type="ChEBI" id="CHEBI:15378"/>
        <dbReference type="ChEBI" id="CHEBI:17306"/>
        <dbReference type="ChEBI" id="CHEBI:30616"/>
        <dbReference type="ChEBI" id="CHEBI:63576"/>
        <dbReference type="ChEBI" id="CHEBI:456216"/>
        <dbReference type="EC" id="2.7.1.175"/>
    </reaction>
</comment>
<dbReference type="SMART" id="SM00642">
    <property type="entry name" value="Aamy"/>
    <property type="match status" value="1"/>
</dbReference>
<dbReference type="Proteomes" id="UP001253595">
    <property type="component" value="Unassembled WGS sequence"/>
</dbReference>
<keyword evidence="18" id="KW-1185">Reference proteome</keyword>